<keyword evidence="7" id="KW-0275">Fatty acid biosynthesis</keyword>
<evidence type="ECO:0000256" key="5">
    <source>
        <dbReference type="ARBA" id="ARBA00022946"/>
    </source>
</evidence>
<dbReference type="CDD" id="cd00586">
    <property type="entry name" value="4HBT"/>
    <property type="match status" value="1"/>
</dbReference>
<evidence type="ECO:0000313" key="10">
    <source>
        <dbReference type="EMBL" id="SER42125.1"/>
    </source>
</evidence>
<keyword evidence="3" id="KW-0378">Hydrolase</keyword>
<name>A0A1H9P2I7_9FIRM</name>
<sequence>MFQMRETVNYTEIDTEKRLTMSALLDYFQNCSINHSEDVGVDLDFLKKENLGWIISSWQIKINKMPKFKDEIIIKTWPYEFKAFYGYRNFLVTNDLGEHLVEANSIWVLLNTDARKPVVDSAKIMEKYKLEPKLEYGDKKRKLKVPTEYEEKDPVKVPSFFIDTNGHMNNVKYVLLADTYLPNDFSVGELKIEYRKEAMLDDVLYPRLTYNNDEVDVVFATEEGKPYAILKYIKK</sequence>
<dbReference type="Pfam" id="PF01643">
    <property type="entry name" value="Acyl-ACP_TE"/>
    <property type="match status" value="1"/>
</dbReference>
<dbReference type="PANTHER" id="PTHR31727:SF6">
    <property type="entry name" value="OLEOYL-ACYL CARRIER PROTEIN THIOESTERASE 1, CHLOROPLASTIC"/>
    <property type="match status" value="1"/>
</dbReference>
<dbReference type="PANTHER" id="PTHR31727">
    <property type="entry name" value="OLEOYL-ACYL CARRIER PROTEIN THIOESTERASE 1, CHLOROPLASTIC"/>
    <property type="match status" value="1"/>
</dbReference>
<keyword evidence="6" id="KW-0443">Lipid metabolism</keyword>
<dbReference type="InterPro" id="IPR029069">
    <property type="entry name" value="HotDog_dom_sf"/>
</dbReference>
<evidence type="ECO:0000259" key="9">
    <source>
        <dbReference type="Pfam" id="PF20791"/>
    </source>
</evidence>
<gene>
    <name evidence="10" type="ORF">SAMN02910429_00052</name>
</gene>
<evidence type="ECO:0000256" key="6">
    <source>
        <dbReference type="ARBA" id="ARBA00023098"/>
    </source>
</evidence>
<dbReference type="RefSeq" id="WP_074730273.1">
    <property type="nucleotide sequence ID" value="NZ_FOGW01000004.1"/>
</dbReference>
<comment type="similarity">
    <text evidence="1">Belongs to the acyl-ACP thioesterase family.</text>
</comment>
<keyword evidence="11" id="KW-1185">Reference proteome</keyword>
<dbReference type="Pfam" id="PF20791">
    <property type="entry name" value="Acyl-ACP_TE_C"/>
    <property type="match status" value="1"/>
</dbReference>
<dbReference type="InterPro" id="IPR002864">
    <property type="entry name" value="Acyl-ACP_thioesterase_NHD"/>
</dbReference>
<feature type="domain" description="Acyl-ACP thioesterase-like C-terminal" evidence="9">
    <location>
        <begin position="150"/>
        <end position="205"/>
    </location>
</feature>
<dbReference type="InterPro" id="IPR045023">
    <property type="entry name" value="FATA/B"/>
</dbReference>
<evidence type="ECO:0000256" key="1">
    <source>
        <dbReference type="ARBA" id="ARBA00006500"/>
    </source>
</evidence>
<evidence type="ECO:0000256" key="3">
    <source>
        <dbReference type="ARBA" id="ARBA00022801"/>
    </source>
</evidence>
<feature type="domain" description="Acyl-ACP thioesterase N-terminal hotdog" evidence="8">
    <location>
        <begin position="2"/>
        <end position="118"/>
    </location>
</feature>
<evidence type="ECO:0000256" key="7">
    <source>
        <dbReference type="ARBA" id="ARBA00023160"/>
    </source>
</evidence>
<evidence type="ECO:0000256" key="4">
    <source>
        <dbReference type="ARBA" id="ARBA00022832"/>
    </source>
</evidence>
<organism evidence="10 11">
    <name type="scientific">Lachnobacterium bovis</name>
    <dbReference type="NCBI Taxonomy" id="140626"/>
    <lineage>
        <taxon>Bacteria</taxon>
        <taxon>Bacillati</taxon>
        <taxon>Bacillota</taxon>
        <taxon>Clostridia</taxon>
        <taxon>Lachnospirales</taxon>
        <taxon>Lachnospiraceae</taxon>
        <taxon>Lachnobacterium</taxon>
    </lineage>
</organism>
<dbReference type="AlphaFoldDB" id="A0A1H9P2I7"/>
<dbReference type="GO" id="GO:0016297">
    <property type="term" value="F:fatty acyl-[ACP] hydrolase activity"/>
    <property type="evidence" value="ECO:0007669"/>
    <property type="project" value="InterPro"/>
</dbReference>
<dbReference type="Gene3D" id="3.10.129.10">
    <property type="entry name" value="Hotdog Thioesterase"/>
    <property type="match status" value="1"/>
</dbReference>
<dbReference type="Proteomes" id="UP000182471">
    <property type="component" value="Unassembled WGS sequence"/>
</dbReference>
<dbReference type="GO" id="GO:0000036">
    <property type="term" value="F:acyl carrier activity"/>
    <property type="evidence" value="ECO:0007669"/>
    <property type="project" value="TreeGrafter"/>
</dbReference>
<reference evidence="11" key="1">
    <citation type="submission" date="2016-10" db="EMBL/GenBank/DDBJ databases">
        <authorList>
            <person name="Varghese N."/>
            <person name="Submissions S."/>
        </authorList>
    </citation>
    <scope>NUCLEOTIDE SEQUENCE [LARGE SCALE GENOMIC DNA]</scope>
    <source>
        <strain evidence="11">S1b</strain>
    </source>
</reference>
<keyword evidence="2" id="KW-0444">Lipid biosynthesis</keyword>
<evidence type="ECO:0000259" key="8">
    <source>
        <dbReference type="Pfam" id="PF01643"/>
    </source>
</evidence>
<keyword evidence="4" id="KW-0276">Fatty acid metabolism</keyword>
<dbReference type="EMBL" id="FOGW01000004">
    <property type="protein sequence ID" value="SER42125.1"/>
    <property type="molecule type" value="Genomic_DNA"/>
</dbReference>
<proteinExistence type="inferred from homology"/>
<evidence type="ECO:0000313" key="11">
    <source>
        <dbReference type="Proteomes" id="UP000182471"/>
    </source>
</evidence>
<keyword evidence="5" id="KW-0809">Transit peptide</keyword>
<protein>
    <submittedName>
        <fullName evidence="10">Acyl-ACP thioesterase</fullName>
    </submittedName>
</protein>
<evidence type="ECO:0000256" key="2">
    <source>
        <dbReference type="ARBA" id="ARBA00022516"/>
    </source>
</evidence>
<dbReference type="InterPro" id="IPR049427">
    <property type="entry name" value="Acyl-ACP_TE_C"/>
</dbReference>
<dbReference type="SUPFAM" id="SSF54637">
    <property type="entry name" value="Thioesterase/thiol ester dehydrase-isomerase"/>
    <property type="match status" value="2"/>
</dbReference>
<accession>A0A1H9P2I7</accession>